<dbReference type="HOGENOM" id="CLU_2619870_0_0_9"/>
<dbReference type="STRING" id="411473.RUMCAL_00643"/>
<dbReference type="EMBL" id="AWVF01000076">
    <property type="protein sequence ID" value="ERJ96989.1"/>
    <property type="molecule type" value="Genomic_DNA"/>
</dbReference>
<accession>U2M5H5</accession>
<proteinExistence type="predicted"/>
<sequence>MKESFRVHMKTISHGAHIISKKLVFFQKGLYFPAYYDIMCLFLSKREFRRDFRDFRDFRRQYFRYGTGFSRKGYTHDV</sequence>
<name>U2M5H5_9FIRM</name>
<reference evidence="1 2" key="1">
    <citation type="submission" date="2013-07" db="EMBL/GenBank/DDBJ databases">
        <authorList>
            <person name="Weinstock G."/>
            <person name="Sodergren E."/>
            <person name="Wylie T."/>
            <person name="Fulton L."/>
            <person name="Fulton R."/>
            <person name="Fronick C."/>
            <person name="O'Laughlin M."/>
            <person name="Godfrey J."/>
            <person name="Miner T."/>
            <person name="Herter B."/>
            <person name="Appelbaum E."/>
            <person name="Cordes M."/>
            <person name="Lek S."/>
            <person name="Wollam A."/>
            <person name="Pepin K.H."/>
            <person name="Palsikar V.B."/>
            <person name="Mitreva M."/>
            <person name="Wilson R.K."/>
        </authorList>
    </citation>
    <scope>NUCLEOTIDE SEQUENCE [LARGE SCALE GENOMIC DNA]</scope>
    <source>
        <strain evidence="1 2">ATCC 27760</strain>
    </source>
</reference>
<dbReference type="AlphaFoldDB" id="U2M5H5"/>
<keyword evidence="2" id="KW-1185">Reference proteome</keyword>
<gene>
    <name evidence="1" type="ORF">RUMCAL_00643</name>
</gene>
<protein>
    <submittedName>
        <fullName evidence="1">Uncharacterized protein</fullName>
    </submittedName>
</protein>
<evidence type="ECO:0000313" key="2">
    <source>
        <dbReference type="Proteomes" id="UP000016662"/>
    </source>
</evidence>
<evidence type="ECO:0000313" key="1">
    <source>
        <dbReference type="EMBL" id="ERJ96989.1"/>
    </source>
</evidence>
<organism evidence="1 2">
    <name type="scientific">Ruminococcus callidus ATCC 27760</name>
    <dbReference type="NCBI Taxonomy" id="411473"/>
    <lineage>
        <taxon>Bacteria</taxon>
        <taxon>Bacillati</taxon>
        <taxon>Bacillota</taxon>
        <taxon>Clostridia</taxon>
        <taxon>Eubacteriales</taxon>
        <taxon>Oscillospiraceae</taxon>
        <taxon>Ruminococcus</taxon>
    </lineage>
</organism>
<dbReference type="Proteomes" id="UP000016662">
    <property type="component" value="Unassembled WGS sequence"/>
</dbReference>
<comment type="caution">
    <text evidence="1">The sequence shown here is derived from an EMBL/GenBank/DDBJ whole genome shotgun (WGS) entry which is preliminary data.</text>
</comment>